<organism evidence="1 2">
    <name type="scientific">Elysia marginata</name>
    <dbReference type="NCBI Taxonomy" id="1093978"/>
    <lineage>
        <taxon>Eukaryota</taxon>
        <taxon>Metazoa</taxon>
        <taxon>Spiralia</taxon>
        <taxon>Lophotrochozoa</taxon>
        <taxon>Mollusca</taxon>
        <taxon>Gastropoda</taxon>
        <taxon>Heterobranchia</taxon>
        <taxon>Euthyneura</taxon>
        <taxon>Panpulmonata</taxon>
        <taxon>Sacoglossa</taxon>
        <taxon>Placobranchoidea</taxon>
        <taxon>Plakobranchidae</taxon>
        <taxon>Elysia</taxon>
    </lineage>
</organism>
<proteinExistence type="predicted"/>
<evidence type="ECO:0000313" key="1">
    <source>
        <dbReference type="EMBL" id="GFS27049.1"/>
    </source>
</evidence>
<dbReference type="AlphaFoldDB" id="A0AAV4JWI0"/>
<keyword evidence="2" id="KW-1185">Reference proteome</keyword>
<name>A0AAV4JWI0_9GAST</name>
<evidence type="ECO:0000313" key="2">
    <source>
        <dbReference type="Proteomes" id="UP000762676"/>
    </source>
</evidence>
<feature type="non-terminal residue" evidence="1">
    <location>
        <position position="78"/>
    </location>
</feature>
<sequence length="78" mass="8652">MLTTSLLTPPTPPPAPISRYIYPPRERASLMDCLKTTALNCNDAPFMLRSFGLDFQALNDTYNVLCNYTKGMSSGLCM</sequence>
<gene>
    <name evidence="1" type="ORF">ElyMa_001737800</name>
</gene>
<protein>
    <submittedName>
        <fullName evidence="1">Uncharacterized protein</fullName>
    </submittedName>
</protein>
<dbReference type="EMBL" id="BMAT01003523">
    <property type="protein sequence ID" value="GFS27049.1"/>
    <property type="molecule type" value="Genomic_DNA"/>
</dbReference>
<reference evidence="1 2" key="1">
    <citation type="journal article" date="2021" name="Elife">
        <title>Chloroplast acquisition without the gene transfer in kleptoplastic sea slugs, Plakobranchus ocellatus.</title>
        <authorList>
            <person name="Maeda T."/>
            <person name="Takahashi S."/>
            <person name="Yoshida T."/>
            <person name="Shimamura S."/>
            <person name="Takaki Y."/>
            <person name="Nagai Y."/>
            <person name="Toyoda A."/>
            <person name="Suzuki Y."/>
            <person name="Arimoto A."/>
            <person name="Ishii H."/>
            <person name="Satoh N."/>
            <person name="Nishiyama T."/>
            <person name="Hasebe M."/>
            <person name="Maruyama T."/>
            <person name="Minagawa J."/>
            <person name="Obokata J."/>
            <person name="Shigenobu S."/>
        </authorList>
    </citation>
    <scope>NUCLEOTIDE SEQUENCE [LARGE SCALE GENOMIC DNA]</scope>
</reference>
<dbReference type="Proteomes" id="UP000762676">
    <property type="component" value="Unassembled WGS sequence"/>
</dbReference>
<comment type="caution">
    <text evidence="1">The sequence shown here is derived from an EMBL/GenBank/DDBJ whole genome shotgun (WGS) entry which is preliminary data.</text>
</comment>
<accession>A0AAV4JWI0</accession>